<organism evidence="12 13">
    <name type="scientific">Sphingobacterium kitahiroshimense</name>
    <dbReference type="NCBI Taxonomy" id="470446"/>
    <lineage>
        <taxon>Bacteria</taxon>
        <taxon>Pseudomonadati</taxon>
        <taxon>Bacteroidota</taxon>
        <taxon>Sphingobacteriia</taxon>
        <taxon>Sphingobacteriales</taxon>
        <taxon>Sphingobacteriaceae</taxon>
        <taxon>Sphingobacterium</taxon>
    </lineage>
</organism>
<proteinExistence type="predicted"/>
<comment type="caution">
    <text evidence="12">The sequence shown here is derived from an EMBL/GenBank/DDBJ whole genome shotgun (WGS) entry which is preliminary data.</text>
</comment>
<evidence type="ECO:0000256" key="9">
    <source>
        <dbReference type="ARBA" id="ARBA00023136"/>
    </source>
</evidence>
<evidence type="ECO:0000256" key="10">
    <source>
        <dbReference type="ARBA" id="ARBA00023316"/>
    </source>
</evidence>
<keyword evidence="6" id="KW-0133">Cell shape</keyword>
<evidence type="ECO:0000256" key="2">
    <source>
        <dbReference type="ARBA" id="ARBA00022519"/>
    </source>
</evidence>
<evidence type="ECO:0000259" key="11">
    <source>
        <dbReference type="Pfam" id="PF00912"/>
    </source>
</evidence>
<protein>
    <submittedName>
        <fullName evidence="12">Transglycosylase domain-containing protein</fullName>
    </submittedName>
</protein>
<evidence type="ECO:0000256" key="6">
    <source>
        <dbReference type="ARBA" id="ARBA00022960"/>
    </source>
</evidence>
<evidence type="ECO:0000256" key="7">
    <source>
        <dbReference type="ARBA" id="ARBA00022984"/>
    </source>
</evidence>
<keyword evidence="3" id="KW-0328">Glycosyltransferase</keyword>
<dbReference type="InterPro" id="IPR036950">
    <property type="entry name" value="PBP_transglycosylase"/>
</dbReference>
<keyword evidence="4" id="KW-0808">Transferase</keyword>
<evidence type="ECO:0000313" key="12">
    <source>
        <dbReference type="EMBL" id="MEN5376810.1"/>
    </source>
</evidence>
<keyword evidence="1" id="KW-1003">Cell membrane</keyword>
<dbReference type="Pfam" id="PF00912">
    <property type="entry name" value="Transgly"/>
    <property type="match status" value="1"/>
</dbReference>
<evidence type="ECO:0000256" key="4">
    <source>
        <dbReference type="ARBA" id="ARBA00022679"/>
    </source>
</evidence>
<dbReference type="InterPro" id="IPR001264">
    <property type="entry name" value="Glyco_trans_51"/>
</dbReference>
<accession>A0ABV0BQP7</accession>
<evidence type="ECO:0000256" key="5">
    <source>
        <dbReference type="ARBA" id="ARBA00022692"/>
    </source>
</evidence>
<evidence type="ECO:0000256" key="1">
    <source>
        <dbReference type="ARBA" id="ARBA00022475"/>
    </source>
</evidence>
<gene>
    <name evidence="12" type="ORF">ABE541_06020</name>
</gene>
<dbReference type="SUPFAM" id="SSF53955">
    <property type="entry name" value="Lysozyme-like"/>
    <property type="match status" value="1"/>
</dbReference>
<reference evidence="12 13" key="1">
    <citation type="submission" date="2024-04" db="EMBL/GenBank/DDBJ databases">
        <title>WGS of bacteria from Torrens River.</title>
        <authorList>
            <person name="Wyrsch E.R."/>
            <person name="Drigo B."/>
        </authorList>
    </citation>
    <scope>NUCLEOTIDE SEQUENCE [LARGE SCALE GENOMIC DNA]</scope>
    <source>
        <strain evidence="12 13">TWI391</strain>
    </source>
</reference>
<keyword evidence="7" id="KW-0573">Peptidoglycan synthesis</keyword>
<keyword evidence="8" id="KW-1133">Transmembrane helix</keyword>
<dbReference type="PANTHER" id="PTHR30400">
    <property type="entry name" value="MONOFUNCTIONAL BIOSYNTHETIC PEPTIDOGLYCAN TRANSGLYCOSYLASE"/>
    <property type="match status" value="1"/>
</dbReference>
<dbReference type="PANTHER" id="PTHR30400:SF0">
    <property type="entry name" value="BIOSYNTHETIC PEPTIDOGLYCAN TRANSGLYCOSYLASE"/>
    <property type="match status" value="1"/>
</dbReference>
<keyword evidence="13" id="KW-1185">Reference proteome</keyword>
<name>A0ABV0BQP7_9SPHI</name>
<keyword evidence="5" id="KW-0812">Transmembrane</keyword>
<evidence type="ECO:0000256" key="3">
    <source>
        <dbReference type="ARBA" id="ARBA00022676"/>
    </source>
</evidence>
<dbReference type="Proteomes" id="UP001409291">
    <property type="component" value="Unassembled WGS sequence"/>
</dbReference>
<dbReference type="Gene3D" id="1.10.3810.10">
    <property type="entry name" value="Biosynthetic peptidoglycan transglycosylase-like"/>
    <property type="match status" value="1"/>
</dbReference>
<dbReference type="InterPro" id="IPR023346">
    <property type="entry name" value="Lysozyme-like_dom_sf"/>
</dbReference>
<keyword evidence="2" id="KW-0997">Cell inner membrane</keyword>
<keyword evidence="10" id="KW-0961">Cell wall biogenesis/degradation</keyword>
<feature type="domain" description="Glycosyl transferase family 51" evidence="11">
    <location>
        <begin position="418"/>
        <end position="574"/>
    </location>
</feature>
<dbReference type="InterPro" id="IPR011812">
    <property type="entry name" value="Pep_trsgly"/>
</dbReference>
<keyword evidence="9" id="KW-0472">Membrane</keyword>
<evidence type="ECO:0000313" key="13">
    <source>
        <dbReference type="Proteomes" id="UP001409291"/>
    </source>
</evidence>
<evidence type="ECO:0000256" key="8">
    <source>
        <dbReference type="ARBA" id="ARBA00022989"/>
    </source>
</evidence>
<dbReference type="EMBL" id="JBDJNQ010000002">
    <property type="protein sequence ID" value="MEN5376810.1"/>
    <property type="molecule type" value="Genomic_DNA"/>
</dbReference>
<dbReference type="RefSeq" id="WP_260292715.1">
    <property type="nucleotide sequence ID" value="NZ_JBDJLH010000003.1"/>
</dbReference>
<sequence>MRILYIVLGIISIFIVAGGVFAYQKRDGILLSAINKAKEKLATKYDLDLKIQYYSFKGLSAVQFQNIILQPKGKEQLAHIQDLTVSIRIFPLLFGDVKLGQILMNNSAVTLIKKDSTSNYDFLFKKKNRDSTANDKAETNFAELADRMLKSVFFKIPKDMDLQNFEISYQDDSTSQRISIPEAEISGGDLKTKFLLNDHEAVWNLEGTVNPDGKEMYLRLFSDAKDVELPLLRRKFGLRASFDALTFRLNKVDRKNKELLSLSGEWGFENLKLNHWRISDKDVLFPEGLMSGILNIGKTSVEIDKESKVKVKEFEFNPYVKYVHKPDKQLELAIHTDRIEAQKFFDAIPQGLFHSLEGIRVSGHMQYDLNFALNFKKPNEVIFTSKMDDKDLKIEKWGNANIQELNTAFTYIAYEKGEPMRTIVLGPQNKDFTPLDQISRYMQISLINTEDPFFFSHNGFQEEAFRLSIATNLKEKKFKRGASTISMQLVKNVFLNRNKTVVRKVEEIILVWLMESSKQVSKKRLYEVYLNVIEWGNNVYGITEASRYYFGKKPADLNLGESIFLSSIVPRPKTGLYSFDWTGHLKSNMIRYFNTYGNIMVKTKQIGVDSTVSNYGFYQVELVPHLRSARPAFVDSVQTDTLDLEEGEDNFLNLDETTEAHKRSLFDKLLGRNKEEK</sequence>